<dbReference type="KEGG" id="uvi:66066774"/>
<comment type="function">
    <text evidence="11">Involved in maceration and soft-rotting of plant tissue.</text>
</comment>
<dbReference type="FunFam" id="2.160.20.10:FF:000014">
    <property type="entry name" value="Pectinesterase"/>
    <property type="match status" value="1"/>
</dbReference>
<evidence type="ECO:0000256" key="7">
    <source>
        <dbReference type="ARBA" id="ARBA00022801"/>
    </source>
</evidence>
<keyword evidence="7 11" id="KW-0378">Hydrolase</keyword>
<dbReference type="InterPro" id="IPR000070">
    <property type="entry name" value="Pectinesterase_cat"/>
</dbReference>
<dbReference type="EC" id="3.1.1.11" evidence="4 11"/>
<sequence>MKSLFSLLALLGSALALRNVYPPEGALVVGQGGHATIQDAVDALDRSTNQEQSIFIYAGTYYGQVSVEHLRGPLTIYGYTEDTTTYEANQVTIVASHSQEDRASNDLTATLRVETSNFKLYNVNVVNSHGKGSQALALSANKGKQGYYGCSFKGFQDTLLSNEGSQLFAACYIEGATDFVFGRKPKVWFERCVIGVLPTSVGYITASGRSSDSSSYFVFNRASIVAAPWTQVSPRSYYLGRPWGAYARVAFQNTYMSDVVNAAGWHVWNDGDARTEHVVFGEWRNSGPGSYGRRKFETPLGGPLRIGDILDSDYASKKYVDTSYLWDT</sequence>
<feature type="signal peptide" evidence="11">
    <location>
        <begin position="1"/>
        <end position="16"/>
    </location>
</feature>
<evidence type="ECO:0000256" key="1">
    <source>
        <dbReference type="ARBA" id="ARBA00004613"/>
    </source>
</evidence>
<feature type="domain" description="Pectinesterase catalytic" evidence="12">
    <location>
        <begin position="30"/>
        <end position="292"/>
    </location>
</feature>
<dbReference type="GO" id="GO:0045490">
    <property type="term" value="P:pectin catabolic process"/>
    <property type="evidence" value="ECO:0007669"/>
    <property type="project" value="UniProtKB-UniRule"/>
</dbReference>
<organism evidence="13 14">
    <name type="scientific">Ustilaginoidea virens</name>
    <name type="common">Rice false smut fungus</name>
    <name type="synonym">Villosiclava virens</name>
    <dbReference type="NCBI Taxonomy" id="1159556"/>
    <lineage>
        <taxon>Eukaryota</taxon>
        <taxon>Fungi</taxon>
        <taxon>Dikarya</taxon>
        <taxon>Ascomycota</taxon>
        <taxon>Pezizomycotina</taxon>
        <taxon>Sordariomycetes</taxon>
        <taxon>Hypocreomycetidae</taxon>
        <taxon>Hypocreales</taxon>
        <taxon>Clavicipitaceae</taxon>
        <taxon>Ustilaginoidea</taxon>
    </lineage>
</organism>
<dbReference type="Pfam" id="PF01095">
    <property type="entry name" value="Pectinesterase"/>
    <property type="match status" value="1"/>
</dbReference>
<evidence type="ECO:0000313" key="13">
    <source>
        <dbReference type="EMBL" id="QUC21754.1"/>
    </source>
</evidence>
<feature type="chain" id="PRO_5034942803" description="Pectinesterase" evidence="11">
    <location>
        <begin position="17"/>
        <end position="328"/>
    </location>
</feature>
<accession>A0A8E5HUC8</accession>
<dbReference type="PANTHER" id="PTHR31321:SF127">
    <property type="entry name" value="PECTINESTERASE"/>
    <property type="match status" value="1"/>
</dbReference>
<evidence type="ECO:0000259" key="12">
    <source>
        <dbReference type="Pfam" id="PF01095"/>
    </source>
</evidence>
<evidence type="ECO:0000256" key="11">
    <source>
        <dbReference type="RuleBase" id="RU000589"/>
    </source>
</evidence>
<evidence type="ECO:0000256" key="5">
    <source>
        <dbReference type="ARBA" id="ARBA00022525"/>
    </source>
</evidence>
<evidence type="ECO:0000313" key="14">
    <source>
        <dbReference type="Proteomes" id="UP000027002"/>
    </source>
</evidence>
<dbReference type="PANTHER" id="PTHR31321">
    <property type="entry name" value="ACYL-COA THIOESTER HYDROLASE YBHC-RELATED"/>
    <property type="match status" value="1"/>
</dbReference>
<dbReference type="OrthoDB" id="2019149at2759"/>
<evidence type="ECO:0000256" key="9">
    <source>
        <dbReference type="ARBA" id="ARBA00047928"/>
    </source>
</evidence>
<comment type="similarity">
    <text evidence="3">Belongs to the pectinesterase family.</text>
</comment>
<comment type="pathway">
    <text evidence="2 11">Glycan metabolism; pectin degradation; 2-dehydro-3-deoxy-D-gluconate from pectin: step 1/5.</text>
</comment>
<comment type="subcellular location">
    <subcellularLocation>
        <location evidence="1 11">Secreted</location>
    </subcellularLocation>
</comment>
<dbReference type="PROSITE" id="PS00503">
    <property type="entry name" value="PECTINESTERASE_2"/>
    <property type="match status" value="1"/>
</dbReference>
<evidence type="ECO:0000256" key="10">
    <source>
        <dbReference type="PROSITE-ProRule" id="PRU10040"/>
    </source>
</evidence>
<dbReference type="UniPathway" id="UPA00545">
    <property type="reaction ID" value="UER00823"/>
</dbReference>
<feature type="active site" evidence="10">
    <location>
        <position position="178"/>
    </location>
</feature>
<dbReference type="InterPro" id="IPR012334">
    <property type="entry name" value="Pectin_lyas_fold"/>
</dbReference>
<dbReference type="SUPFAM" id="SSF51126">
    <property type="entry name" value="Pectin lyase-like"/>
    <property type="match status" value="1"/>
</dbReference>
<dbReference type="GO" id="GO:0030599">
    <property type="term" value="F:pectinesterase activity"/>
    <property type="evidence" value="ECO:0007669"/>
    <property type="project" value="UniProtKB-UniRule"/>
</dbReference>
<protein>
    <recommendedName>
        <fullName evidence="4 11">Pectinesterase</fullName>
        <ecNumber evidence="4 11">3.1.1.11</ecNumber>
    </recommendedName>
</protein>
<reference evidence="13" key="1">
    <citation type="submission" date="2020-03" db="EMBL/GenBank/DDBJ databases">
        <title>A mixture of massive structural variations and highly conserved coding sequences in Ustilaginoidea virens genome.</title>
        <authorList>
            <person name="Zhang K."/>
            <person name="Zhao Z."/>
            <person name="Zhang Z."/>
            <person name="Li Y."/>
            <person name="Hsiang T."/>
            <person name="Sun W."/>
        </authorList>
    </citation>
    <scope>NUCLEOTIDE SEQUENCE</scope>
    <source>
        <strain evidence="13">UV-8b</strain>
    </source>
</reference>
<proteinExistence type="inferred from homology"/>
<evidence type="ECO:0000256" key="2">
    <source>
        <dbReference type="ARBA" id="ARBA00005184"/>
    </source>
</evidence>
<keyword evidence="5 11" id="KW-0964">Secreted</keyword>
<dbReference type="GO" id="GO:0042545">
    <property type="term" value="P:cell wall modification"/>
    <property type="evidence" value="ECO:0007669"/>
    <property type="project" value="UniProtKB-UniRule"/>
</dbReference>
<evidence type="ECO:0000256" key="8">
    <source>
        <dbReference type="ARBA" id="ARBA00023085"/>
    </source>
</evidence>
<keyword evidence="14" id="KW-1185">Reference proteome</keyword>
<keyword evidence="6 11" id="KW-0732">Signal</keyword>
<comment type="catalytic activity">
    <reaction evidence="9 11">
        <text>[(1-&gt;4)-alpha-D-galacturonosyl methyl ester](n) + n H2O = [(1-&gt;4)-alpha-D-galacturonosyl](n) + n methanol + n H(+)</text>
        <dbReference type="Rhea" id="RHEA:22380"/>
        <dbReference type="Rhea" id="RHEA-COMP:14570"/>
        <dbReference type="Rhea" id="RHEA-COMP:14573"/>
        <dbReference type="ChEBI" id="CHEBI:15377"/>
        <dbReference type="ChEBI" id="CHEBI:15378"/>
        <dbReference type="ChEBI" id="CHEBI:17790"/>
        <dbReference type="ChEBI" id="CHEBI:140522"/>
        <dbReference type="ChEBI" id="CHEBI:140523"/>
        <dbReference type="EC" id="3.1.1.11"/>
    </reaction>
</comment>
<name>A0A8E5HUC8_USTVR</name>
<dbReference type="EMBL" id="CP072756">
    <property type="protein sequence ID" value="QUC21754.1"/>
    <property type="molecule type" value="Genomic_DNA"/>
</dbReference>
<dbReference type="Gene3D" id="2.160.20.10">
    <property type="entry name" value="Single-stranded right-handed beta-helix, Pectin lyase-like"/>
    <property type="match status" value="1"/>
</dbReference>
<dbReference type="RefSeq" id="XP_042999427.1">
    <property type="nucleotide sequence ID" value="XM_043143494.1"/>
</dbReference>
<keyword evidence="8 11" id="KW-0063">Aspartyl esterase</keyword>
<keyword evidence="11" id="KW-0961">Cell wall biogenesis/degradation</keyword>
<evidence type="ECO:0000256" key="3">
    <source>
        <dbReference type="ARBA" id="ARBA00008891"/>
    </source>
</evidence>
<dbReference type="GO" id="GO:0005576">
    <property type="term" value="C:extracellular region"/>
    <property type="evidence" value="ECO:0007669"/>
    <property type="project" value="UniProtKB-SubCell"/>
</dbReference>
<evidence type="ECO:0000256" key="4">
    <source>
        <dbReference type="ARBA" id="ARBA00013229"/>
    </source>
</evidence>
<evidence type="ECO:0000256" key="6">
    <source>
        <dbReference type="ARBA" id="ARBA00022729"/>
    </source>
</evidence>
<dbReference type="InterPro" id="IPR033131">
    <property type="entry name" value="Pectinesterase_Asp_AS"/>
</dbReference>
<gene>
    <name evidence="13" type="ORF">UV8b_05997</name>
</gene>
<dbReference type="GeneID" id="66066774"/>
<dbReference type="InterPro" id="IPR011050">
    <property type="entry name" value="Pectin_lyase_fold/virulence"/>
</dbReference>
<dbReference type="Proteomes" id="UP000027002">
    <property type="component" value="Chromosome 4"/>
</dbReference>
<dbReference type="AlphaFoldDB" id="A0A8E5HUC8"/>